<reference evidence="1 2" key="1">
    <citation type="submission" date="2016-05" db="EMBL/GenBank/DDBJ databases">
        <title>Complete genome sequence of Pseudomonas antarctica PAMC 27494.</title>
        <authorList>
            <person name="Lee J."/>
        </authorList>
    </citation>
    <scope>NUCLEOTIDE SEQUENCE [LARGE SCALE GENOMIC DNA]</scope>
    <source>
        <strain evidence="1 2">PAMC 27494</strain>
    </source>
</reference>
<name>A0A172Z1Q3_9PSED</name>
<accession>A0A172Z1Q3</accession>
<dbReference type="PATRIC" id="fig|219572.3.peg.2998"/>
<dbReference type="KEGG" id="panr:A7J50_2921"/>
<organism evidence="1 2">
    <name type="scientific">Pseudomonas antarctica</name>
    <dbReference type="NCBI Taxonomy" id="219572"/>
    <lineage>
        <taxon>Bacteria</taxon>
        <taxon>Pseudomonadati</taxon>
        <taxon>Pseudomonadota</taxon>
        <taxon>Gammaproteobacteria</taxon>
        <taxon>Pseudomonadales</taxon>
        <taxon>Pseudomonadaceae</taxon>
        <taxon>Pseudomonas</taxon>
    </lineage>
</organism>
<dbReference type="STRING" id="219572.A7J50_2921"/>
<gene>
    <name evidence="1" type="ORF">A7J50_2921</name>
</gene>
<sequence length="84" mass="9348">MIKIGRAPWGNVCHQVQYPRSLQYPQEDFYGVVLEGGADDRVAYWQQEASGEVSRRLNDPSGESDTRLVFVHAGGMKSCGSFVL</sequence>
<evidence type="ECO:0000313" key="1">
    <source>
        <dbReference type="EMBL" id="ANF86311.1"/>
    </source>
</evidence>
<protein>
    <submittedName>
        <fullName evidence="1">Uncharacterized protein</fullName>
    </submittedName>
</protein>
<dbReference type="EMBL" id="CP015600">
    <property type="protein sequence ID" value="ANF86311.1"/>
    <property type="molecule type" value="Genomic_DNA"/>
</dbReference>
<evidence type="ECO:0000313" key="2">
    <source>
        <dbReference type="Proteomes" id="UP000077829"/>
    </source>
</evidence>
<dbReference type="AlphaFoldDB" id="A0A172Z1Q3"/>
<dbReference type="Proteomes" id="UP000077829">
    <property type="component" value="Chromosome"/>
</dbReference>
<proteinExistence type="predicted"/>